<dbReference type="Gene3D" id="2.40.50.100">
    <property type="match status" value="2"/>
</dbReference>
<feature type="domain" description="Multidrug resistance protein MdtA-like barrel-sandwich hybrid" evidence="5">
    <location>
        <begin position="63"/>
        <end position="218"/>
    </location>
</feature>
<dbReference type="InterPro" id="IPR058627">
    <property type="entry name" value="MdtA-like_C"/>
</dbReference>
<evidence type="ECO:0000256" key="2">
    <source>
        <dbReference type="ARBA" id="ARBA00009477"/>
    </source>
</evidence>
<organism evidence="7 8">
    <name type="scientific">Acinetobacter seifertii</name>
    <dbReference type="NCBI Taxonomy" id="1530123"/>
    <lineage>
        <taxon>Bacteria</taxon>
        <taxon>Pseudomonadati</taxon>
        <taxon>Pseudomonadota</taxon>
        <taxon>Gammaproteobacteria</taxon>
        <taxon>Moraxellales</taxon>
        <taxon>Moraxellaceae</taxon>
        <taxon>Acinetobacter</taxon>
        <taxon>Acinetobacter calcoaceticus/baumannii complex</taxon>
    </lineage>
</organism>
<keyword evidence="3" id="KW-0813">Transport</keyword>
<dbReference type="Proteomes" id="UP000516745">
    <property type="component" value="Chromosome"/>
</dbReference>
<comment type="subcellular location">
    <subcellularLocation>
        <location evidence="1">Cell envelope</location>
    </subcellularLocation>
</comment>
<dbReference type="GO" id="GO:1990281">
    <property type="term" value="C:efflux pump complex"/>
    <property type="evidence" value="ECO:0007669"/>
    <property type="project" value="TreeGrafter"/>
</dbReference>
<dbReference type="Gene3D" id="2.40.30.170">
    <property type="match status" value="1"/>
</dbReference>
<reference evidence="8" key="1">
    <citation type="submission" date="2020-09" db="EMBL/GenBank/DDBJ databases">
        <title>Clinical and molecular characterization of Acinetobacter seifertii in Taiwan.</title>
        <authorList>
            <person name="Li L.-H."/>
            <person name="Yang Y.-S."/>
            <person name="Sun J.-R."/>
            <person name="Huang T.-W."/>
            <person name="Huang W.-C."/>
            <person name="Wang Y.-C."/>
            <person name="Kuo T.-H."/>
            <person name="Kuo S.-C."/>
            <person name="Chen T.-L."/>
        </authorList>
    </citation>
    <scope>NUCLEOTIDE SEQUENCE [LARGE SCALE GENOMIC DNA]</scope>
    <source>
        <strain evidence="8">AS72</strain>
    </source>
</reference>
<dbReference type="InterPro" id="IPR058625">
    <property type="entry name" value="MdtA-like_BSH"/>
</dbReference>
<comment type="similarity">
    <text evidence="2">Belongs to the membrane fusion protein (MFP) (TC 8.A.1) family.</text>
</comment>
<evidence type="ECO:0000259" key="6">
    <source>
        <dbReference type="Pfam" id="PF25967"/>
    </source>
</evidence>
<gene>
    <name evidence="7" type="ORF">IC795_01125</name>
</gene>
<reference evidence="7 8" key="2">
    <citation type="submission" date="2020-09" db="EMBL/GenBank/DDBJ databases">
        <authorList>
            <person name="Chen F.-J."/>
            <person name="Lee Y.-T."/>
        </authorList>
    </citation>
    <scope>NUCLEOTIDE SEQUENCE [LARGE SCALE GENOMIC DNA]</scope>
    <source>
        <strain evidence="7 8">AS72</strain>
    </source>
</reference>
<name>A0A7H2Q1J3_9GAMM</name>
<keyword evidence="4" id="KW-0175">Coiled coil</keyword>
<dbReference type="NCBIfam" id="TIGR01730">
    <property type="entry name" value="RND_mfp"/>
    <property type="match status" value="1"/>
</dbReference>
<evidence type="ECO:0000256" key="3">
    <source>
        <dbReference type="ARBA" id="ARBA00022448"/>
    </source>
</evidence>
<evidence type="ECO:0000313" key="7">
    <source>
        <dbReference type="EMBL" id="QNX08976.1"/>
    </source>
</evidence>
<dbReference type="SUPFAM" id="SSF111369">
    <property type="entry name" value="HlyD-like secretion proteins"/>
    <property type="match status" value="1"/>
</dbReference>
<evidence type="ECO:0000259" key="5">
    <source>
        <dbReference type="Pfam" id="PF25917"/>
    </source>
</evidence>
<dbReference type="InterPro" id="IPR006143">
    <property type="entry name" value="RND_pump_MFP"/>
</dbReference>
<dbReference type="Gene3D" id="2.40.420.20">
    <property type="match status" value="1"/>
</dbReference>
<accession>A0A7H2Q1J3</accession>
<proteinExistence type="inferred from homology"/>
<protein>
    <submittedName>
        <fullName evidence="7">Efflux RND transporter periplasmic adaptor subunit</fullName>
    </submittedName>
</protein>
<dbReference type="GO" id="GO:0015562">
    <property type="term" value="F:efflux transmembrane transporter activity"/>
    <property type="evidence" value="ECO:0007669"/>
    <property type="project" value="TreeGrafter"/>
</dbReference>
<evidence type="ECO:0000256" key="1">
    <source>
        <dbReference type="ARBA" id="ARBA00004196"/>
    </source>
</evidence>
<dbReference type="PANTHER" id="PTHR30469">
    <property type="entry name" value="MULTIDRUG RESISTANCE PROTEIN MDTA"/>
    <property type="match status" value="1"/>
</dbReference>
<sequence length="390" mass="43068">MAIKKKLSLFFIGLLVLLCSAAIFIYYSKIKSSTEVAPSLSVVQRSDIKENVKAIGEIYATELVSVGAQVSGQILKLHIKLGQSVKKGDLIVDIDSKTQVDKLNTVKAELESAKADLAAKRMSLLTAKKNFIRKKKLFQAEAESQELLEQAENQLKQDEMAVESAKLRLKQLQINVSTAQTELGYTQIRSPLTGTIVSLPVEEGQTINFAQTTPLIAVIANLEQMEVRMQIAEGDYTKLKLHMPVIFSTLANPDIKLRGQIKSIDPALTKLTKGTYDNKTENTDSAIYYYARMIVDNPDKMLTIGMTTQNEIIINQKKNVLTIPKTAIFENRGQTTVSLYGPDKKITHRKIKTGISDSTQIEVVQGLKAGETVLTEFQDAANSESKGIDS</sequence>
<dbReference type="Pfam" id="PF25967">
    <property type="entry name" value="RND-MFP_C"/>
    <property type="match status" value="1"/>
</dbReference>
<feature type="domain" description="Multidrug resistance protein MdtA-like C-terminal permuted SH3" evidence="6">
    <location>
        <begin position="319"/>
        <end position="376"/>
    </location>
</feature>
<dbReference type="PANTHER" id="PTHR30469:SF33">
    <property type="entry name" value="SLR1207 PROTEIN"/>
    <property type="match status" value="1"/>
</dbReference>
<evidence type="ECO:0000256" key="4">
    <source>
        <dbReference type="SAM" id="Coils"/>
    </source>
</evidence>
<dbReference type="AlphaFoldDB" id="A0A7H2Q1J3"/>
<dbReference type="Pfam" id="PF25917">
    <property type="entry name" value="BSH_RND"/>
    <property type="match status" value="1"/>
</dbReference>
<dbReference type="EMBL" id="CP061565">
    <property type="protein sequence ID" value="QNX08976.1"/>
    <property type="molecule type" value="Genomic_DNA"/>
</dbReference>
<evidence type="ECO:0000313" key="8">
    <source>
        <dbReference type="Proteomes" id="UP000516745"/>
    </source>
</evidence>
<feature type="coiled-coil region" evidence="4">
    <location>
        <begin position="100"/>
        <end position="182"/>
    </location>
</feature>